<name>A0A2I0VXA1_9ASPA</name>
<evidence type="ECO:0000313" key="1">
    <source>
        <dbReference type="EMBL" id="PKU68038.1"/>
    </source>
</evidence>
<dbReference type="Proteomes" id="UP000233837">
    <property type="component" value="Unassembled WGS sequence"/>
</dbReference>
<sequence>MIRFLVDLDGVWMVQKCIESHNHELARCEDQHLLRTYRNISDEKLYVLKSMTEAGIRTVDAFTYLTDDVRCTENIGFSKRDAYNYIQKEKRAKIENGNINFLIELFKD</sequence>
<accession>A0A2I0VXA1</accession>
<gene>
    <name evidence="1" type="primary">FRS5</name>
    <name evidence="1" type="ORF">MA16_Dca026291</name>
</gene>
<organism evidence="1 2">
    <name type="scientific">Dendrobium catenatum</name>
    <dbReference type="NCBI Taxonomy" id="906689"/>
    <lineage>
        <taxon>Eukaryota</taxon>
        <taxon>Viridiplantae</taxon>
        <taxon>Streptophyta</taxon>
        <taxon>Embryophyta</taxon>
        <taxon>Tracheophyta</taxon>
        <taxon>Spermatophyta</taxon>
        <taxon>Magnoliopsida</taxon>
        <taxon>Liliopsida</taxon>
        <taxon>Asparagales</taxon>
        <taxon>Orchidaceae</taxon>
        <taxon>Epidendroideae</taxon>
        <taxon>Malaxideae</taxon>
        <taxon>Dendrobiinae</taxon>
        <taxon>Dendrobium</taxon>
    </lineage>
</organism>
<reference evidence="1 2" key="2">
    <citation type="journal article" date="2017" name="Nature">
        <title>The Apostasia genome and the evolution of orchids.</title>
        <authorList>
            <person name="Zhang G.Q."/>
            <person name="Liu K.W."/>
            <person name="Li Z."/>
            <person name="Lohaus R."/>
            <person name="Hsiao Y.Y."/>
            <person name="Niu S.C."/>
            <person name="Wang J.Y."/>
            <person name="Lin Y.C."/>
            <person name="Xu Q."/>
            <person name="Chen L.J."/>
            <person name="Yoshida K."/>
            <person name="Fujiwara S."/>
            <person name="Wang Z.W."/>
            <person name="Zhang Y.Q."/>
            <person name="Mitsuda N."/>
            <person name="Wang M."/>
            <person name="Liu G.H."/>
            <person name="Pecoraro L."/>
            <person name="Huang H.X."/>
            <person name="Xiao X.J."/>
            <person name="Lin M."/>
            <person name="Wu X.Y."/>
            <person name="Wu W.L."/>
            <person name="Chen Y.Y."/>
            <person name="Chang S.B."/>
            <person name="Sakamoto S."/>
            <person name="Ohme-Takagi M."/>
            <person name="Yagi M."/>
            <person name="Zeng S.J."/>
            <person name="Shen C.Y."/>
            <person name="Yeh C.M."/>
            <person name="Luo Y.B."/>
            <person name="Tsai W.C."/>
            <person name="Van de Peer Y."/>
            <person name="Liu Z.J."/>
        </authorList>
    </citation>
    <scope>NUCLEOTIDE SEQUENCE [LARGE SCALE GENOMIC DNA]</scope>
    <source>
        <tissue evidence="1">The whole plant</tissue>
    </source>
</reference>
<proteinExistence type="predicted"/>
<keyword evidence="2" id="KW-1185">Reference proteome</keyword>
<dbReference type="STRING" id="906689.A0A2I0VXA1"/>
<dbReference type="PANTHER" id="PTHR47718">
    <property type="entry name" value="OS01G0519700 PROTEIN"/>
    <property type="match status" value="1"/>
</dbReference>
<protein>
    <submittedName>
        <fullName evidence="1">Protein FAR1-RELATED SEQUENCE 5</fullName>
    </submittedName>
</protein>
<reference evidence="1 2" key="1">
    <citation type="journal article" date="2016" name="Sci. Rep.">
        <title>The Dendrobium catenatum Lindl. genome sequence provides insights into polysaccharide synthase, floral development and adaptive evolution.</title>
        <authorList>
            <person name="Zhang G.Q."/>
            <person name="Xu Q."/>
            <person name="Bian C."/>
            <person name="Tsai W.C."/>
            <person name="Yeh C.M."/>
            <person name="Liu K.W."/>
            <person name="Yoshida K."/>
            <person name="Zhang L.S."/>
            <person name="Chang S.B."/>
            <person name="Chen F."/>
            <person name="Shi Y."/>
            <person name="Su Y.Y."/>
            <person name="Zhang Y.Q."/>
            <person name="Chen L.J."/>
            <person name="Yin Y."/>
            <person name="Lin M."/>
            <person name="Huang H."/>
            <person name="Deng H."/>
            <person name="Wang Z.W."/>
            <person name="Zhu S.L."/>
            <person name="Zhao X."/>
            <person name="Deng C."/>
            <person name="Niu S.C."/>
            <person name="Huang J."/>
            <person name="Wang M."/>
            <person name="Liu G.H."/>
            <person name="Yang H.J."/>
            <person name="Xiao X.J."/>
            <person name="Hsiao Y.Y."/>
            <person name="Wu W.L."/>
            <person name="Chen Y.Y."/>
            <person name="Mitsuda N."/>
            <person name="Ohme-Takagi M."/>
            <person name="Luo Y.B."/>
            <person name="Van de Peer Y."/>
            <person name="Liu Z.J."/>
        </authorList>
    </citation>
    <scope>NUCLEOTIDE SEQUENCE [LARGE SCALE GENOMIC DNA]</scope>
    <source>
        <tissue evidence="1">The whole plant</tissue>
    </source>
</reference>
<dbReference type="PANTHER" id="PTHR47718:SF17">
    <property type="entry name" value="PROTEIN FAR1-RELATED SEQUENCE 5-LIKE"/>
    <property type="match status" value="1"/>
</dbReference>
<dbReference type="AlphaFoldDB" id="A0A2I0VXA1"/>
<evidence type="ECO:0000313" key="2">
    <source>
        <dbReference type="Proteomes" id="UP000233837"/>
    </source>
</evidence>
<dbReference type="EMBL" id="KZ503150">
    <property type="protein sequence ID" value="PKU68038.1"/>
    <property type="molecule type" value="Genomic_DNA"/>
</dbReference>